<dbReference type="Proteomes" id="UP001165383">
    <property type="component" value="Unassembled WGS sequence"/>
</dbReference>
<protein>
    <submittedName>
        <fullName evidence="2">Ribonuclease E inhibitor RraB</fullName>
    </submittedName>
</protein>
<dbReference type="SUPFAM" id="SSF89946">
    <property type="entry name" value="Hypothetical protein VC0424"/>
    <property type="match status" value="1"/>
</dbReference>
<gene>
    <name evidence="2" type="ORF">LZ518_03600</name>
</gene>
<feature type="domain" description="Regulator of ribonuclease activity B" evidence="1">
    <location>
        <begin position="13"/>
        <end position="100"/>
    </location>
</feature>
<comment type="caution">
    <text evidence="2">The sequence shown here is derived from an EMBL/GenBank/DDBJ whole genome shotgun (WGS) entry which is preliminary data.</text>
</comment>
<keyword evidence="3" id="KW-1185">Reference proteome</keyword>
<sequence length="114" mass="12619">MADNDWQRQVLMNEGVFSALTSNGEDLSDGRHVIHYFYDGDIDGLKEALGNDGYVVSSTNTSPGVIAENFAVTDRSWSESEMKKMCDLADQFGAEYDGWEASMVRQPKADPDAE</sequence>
<accession>A0ABT0S739</accession>
<dbReference type="RefSeq" id="WP_249914664.1">
    <property type="nucleotide sequence ID" value="NZ_JAMGBB010000001.1"/>
</dbReference>
<reference evidence="2" key="1">
    <citation type="submission" date="2022-05" db="EMBL/GenBank/DDBJ databases">
        <authorList>
            <person name="Jo J.-H."/>
            <person name="Im W.-T."/>
        </authorList>
    </citation>
    <scope>NUCLEOTIDE SEQUENCE</scope>
    <source>
        <strain evidence="2">RB56-2</strain>
    </source>
</reference>
<evidence type="ECO:0000313" key="3">
    <source>
        <dbReference type="Proteomes" id="UP001165383"/>
    </source>
</evidence>
<evidence type="ECO:0000259" key="1">
    <source>
        <dbReference type="Pfam" id="PF06877"/>
    </source>
</evidence>
<dbReference type="Gene3D" id="3.30.70.970">
    <property type="entry name" value="RraB-like"/>
    <property type="match status" value="1"/>
</dbReference>
<name>A0ABT0S739_9SPHN</name>
<dbReference type="EMBL" id="JAMGBB010000001">
    <property type="protein sequence ID" value="MCL6740220.1"/>
    <property type="molecule type" value="Genomic_DNA"/>
</dbReference>
<dbReference type="InterPro" id="IPR036701">
    <property type="entry name" value="RraB-like_sf"/>
</dbReference>
<organism evidence="2 3">
    <name type="scientific">Sphingomonas brevis</name>
    <dbReference type="NCBI Taxonomy" id="2908206"/>
    <lineage>
        <taxon>Bacteria</taxon>
        <taxon>Pseudomonadati</taxon>
        <taxon>Pseudomonadota</taxon>
        <taxon>Alphaproteobacteria</taxon>
        <taxon>Sphingomonadales</taxon>
        <taxon>Sphingomonadaceae</taxon>
        <taxon>Sphingomonas</taxon>
    </lineage>
</organism>
<evidence type="ECO:0000313" key="2">
    <source>
        <dbReference type="EMBL" id="MCL6740220.1"/>
    </source>
</evidence>
<dbReference type="Pfam" id="PF06877">
    <property type="entry name" value="RraB"/>
    <property type="match status" value="1"/>
</dbReference>
<dbReference type="InterPro" id="IPR009671">
    <property type="entry name" value="RraB_dom"/>
</dbReference>
<proteinExistence type="predicted"/>